<organism evidence="2 3">
    <name type="scientific">Apiospora hydei</name>
    <dbReference type="NCBI Taxonomy" id="1337664"/>
    <lineage>
        <taxon>Eukaryota</taxon>
        <taxon>Fungi</taxon>
        <taxon>Dikarya</taxon>
        <taxon>Ascomycota</taxon>
        <taxon>Pezizomycotina</taxon>
        <taxon>Sordariomycetes</taxon>
        <taxon>Xylariomycetidae</taxon>
        <taxon>Amphisphaeriales</taxon>
        <taxon>Apiosporaceae</taxon>
        <taxon>Apiospora</taxon>
    </lineage>
</organism>
<keyword evidence="3" id="KW-1185">Reference proteome</keyword>
<feature type="region of interest" description="Disordered" evidence="1">
    <location>
        <begin position="258"/>
        <end position="292"/>
    </location>
</feature>
<sequence>MAYTMSVGTATPPPPQFTPAPSCRESFAHLYRVTSFAQESPTGAHLPACTTASEEYLWTCAYYNLGYHWRNGGESCVPRMATTRVDEVPPSYSGCPVGYTTACAGTNAQRNKDPYWPSTIVEAVCCPTHSVYSFTCDSPEKTSTVTDFPWYEYTYGSIGCAAAVPPAMTTAVDVLQVETVAVGTWLSWWTETNKVSTFTGADYQYDYDSLTTTSTATLTPGIDRVSAQAVHNHYTVWGHSTCYGRSGCATPAPMWDGSYYDQPADPRGPRQEAEARRRDLLYTDQSPESGST</sequence>
<comment type="caution">
    <text evidence="2">The sequence shown here is derived from an EMBL/GenBank/DDBJ whole genome shotgun (WGS) entry which is preliminary data.</text>
</comment>
<feature type="compositionally biased region" description="Basic and acidic residues" evidence="1">
    <location>
        <begin position="267"/>
        <end position="281"/>
    </location>
</feature>
<dbReference type="GeneID" id="92046195"/>
<gene>
    <name evidence="2" type="ORF">PG997_008820</name>
</gene>
<dbReference type="EMBL" id="JAQQWN010000006">
    <property type="protein sequence ID" value="KAK8081002.1"/>
    <property type="molecule type" value="Genomic_DNA"/>
</dbReference>
<accession>A0ABR1WBX7</accession>
<evidence type="ECO:0000313" key="3">
    <source>
        <dbReference type="Proteomes" id="UP001433268"/>
    </source>
</evidence>
<protein>
    <submittedName>
        <fullName evidence="2">Uncharacterized protein</fullName>
    </submittedName>
</protein>
<reference evidence="2 3" key="1">
    <citation type="submission" date="2023-01" db="EMBL/GenBank/DDBJ databases">
        <title>Analysis of 21 Apiospora genomes using comparative genomics revels a genus with tremendous synthesis potential of carbohydrate active enzymes and secondary metabolites.</title>
        <authorList>
            <person name="Sorensen T."/>
        </authorList>
    </citation>
    <scope>NUCLEOTIDE SEQUENCE [LARGE SCALE GENOMIC DNA]</scope>
    <source>
        <strain evidence="2 3">CBS 114990</strain>
    </source>
</reference>
<name>A0ABR1WBX7_9PEZI</name>
<evidence type="ECO:0000313" key="2">
    <source>
        <dbReference type="EMBL" id="KAK8081002.1"/>
    </source>
</evidence>
<dbReference type="RefSeq" id="XP_066668477.1">
    <property type="nucleotide sequence ID" value="XM_066813135.1"/>
</dbReference>
<evidence type="ECO:0000256" key="1">
    <source>
        <dbReference type="SAM" id="MobiDB-lite"/>
    </source>
</evidence>
<feature type="compositionally biased region" description="Polar residues" evidence="1">
    <location>
        <begin position="283"/>
        <end position="292"/>
    </location>
</feature>
<proteinExistence type="predicted"/>
<dbReference type="Proteomes" id="UP001433268">
    <property type="component" value="Unassembled WGS sequence"/>
</dbReference>